<accession>A0A917EC26</accession>
<protein>
    <recommendedName>
        <fullName evidence="1">LysM domain-containing protein</fullName>
    </recommendedName>
</protein>
<feature type="domain" description="LysM" evidence="1">
    <location>
        <begin position="4"/>
        <end position="59"/>
    </location>
</feature>
<evidence type="ECO:0000259" key="1">
    <source>
        <dbReference type="PROSITE" id="PS51782"/>
    </source>
</evidence>
<keyword evidence="3" id="KW-1185">Reference proteome</keyword>
<evidence type="ECO:0000313" key="3">
    <source>
        <dbReference type="Proteomes" id="UP000612855"/>
    </source>
</evidence>
<comment type="caution">
    <text evidence="2">The sequence shown here is derived from an EMBL/GenBank/DDBJ whole genome shotgun (WGS) entry which is preliminary data.</text>
</comment>
<proteinExistence type="predicted"/>
<dbReference type="Gene3D" id="3.10.350.10">
    <property type="entry name" value="LysM domain"/>
    <property type="match status" value="1"/>
</dbReference>
<sequence length="320" mass="34434">MVVRHYKVRRGDSVYQIMNDLYGRTTATRNRDELSKFVLMHNPKIKSLDLVYPGQVIIMPEPATLQTPGTETGSAPVRLSDDEIAMHSNLAQEVEASEPAVQSLLFALGHRMVSGSPDDFALTAAITALKMRPKLQEIIKEYRGHQSGLTKPSSYGNLRTRNIRTIRRTSGALEKLFFTDVAEAFSPKSANLSLRVDRTAKGVERARSYVKYSKSLKRVAIGGGAAFVGLKALSIASAHDAYQSADTKAEKIGIVADYAGSLAAGVAMTLLVTTPVGWVGIVGVVAGSAIASAAAGAAAETIAEGVLADNWQWPWEQFLD</sequence>
<reference evidence="3" key="1">
    <citation type="journal article" date="2019" name="Int. J. Syst. Evol. Microbiol.">
        <title>The Global Catalogue of Microorganisms (GCM) 10K type strain sequencing project: providing services to taxonomists for standard genome sequencing and annotation.</title>
        <authorList>
            <consortium name="The Broad Institute Genomics Platform"/>
            <consortium name="The Broad Institute Genome Sequencing Center for Infectious Disease"/>
            <person name="Wu L."/>
            <person name="Ma J."/>
        </authorList>
    </citation>
    <scope>NUCLEOTIDE SEQUENCE [LARGE SCALE GENOMIC DNA]</scope>
    <source>
        <strain evidence="3">CGMCC 1.12664</strain>
    </source>
</reference>
<dbReference type="PROSITE" id="PS51782">
    <property type="entry name" value="LYSM"/>
    <property type="match status" value="1"/>
</dbReference>
<dbReference type="AlphaFoldDB" id="A0A917EC26"/>
<dbReference type="Proteomes" id="UP000612855">
    <property type="component" value="Unassembled WGS sequence"/>
</dbReference>
<organism evidence="2 3">
    <name type="scientific">Primorskyibacter flagellatus</name>
    <dbReference type="NCBI Taxonomy" id="1387277"/>
    <lineage>
        <taxon>Bacteria</taxon>
        <taxon>Pseudomonadati</taxon>
        <taxon>Pseudomonadota</taxon>
        <taxon>Alphaproteobacteria</taxon>
        <taxon>Rhodobacterales</taxon>
        <taxon>Roseobacteraceae</taxon>
        <taxon>Primorskyibacter</taxon>
    </lineage>
</organism>
<dbReference type="InterPro" id="IPR036779">
    <property type="entry name" value="LysM_dom_sf"/>
</dbReference>
<dbReference type="InterPro" id="IPR018392">
    <property type="entry name" value="LysM"/>
</dbReference>
<dbReference type="EMBL" id="BMFJ01000001">
    <property type="protein sequence ID" value="GGE22722.1"/>
    <property type="molecule type" value="Genomic_DNA"/>
</dbReference>
<evidence type="ECO:0000313" key="2">
    <source>
        <dbReference type="EMBL" id="GGE22722.1"/>
    </source>
</evidence>
<name>A0A917EC26_9RHOB</name>
<gene>
    <name evidence="2" type="ORF">GCM10011360_09030</name>
</gene>